<feature type="active site" description="Glycyl thioester intermediate" evidence="2">
    <location>
        <position position="50"/>
    </location>
</feature>
<evidence type="ECO:0000256" key="1">
    <source>
        <dbReference type="ARBA" id="ARBA00022786"/>
    </source>
</evidence>
<proteinExistence type="predicted"/>
<dbReference type="InterPro" id="IPR000569">
    <property type="entry name" value="HECT_dom"/>
</dbReference>
<dbReference type="PROSITE" id="PS50237">
    <property type="entry name" value="HECT"/>
    <property type="match status" value="1"/>
</dbReference>
<evidence type="ECO:0000256" key="2">
    <source>
        <dbReference type="PROSITE-ProRule" id="PRU00104"/>
    </source>
</evidence>
<sequence>MFLSVLETMTDEDRTLLLRFITGQSRLPLKSRIKVQHSGNKNTLPTSSTCFFTLRLPSYSSDQKMKERLLYASRQCKAIDADGLARENLLFDS</sequence>
<dbReference type="Pfam" id="PF00632">
    <property type="entry name" value="HECT"/>
    <property type="match status" value="1"/>
</dbReference>
<dbReference type="EMBL" id="ATMH01012651">
    <property type="protein sequence ID" value="EPY15055.1"/>
    <property type="molecule type" value="Genomic_DNA"/>
</dbReference>
<dbReference type="SUPFAM" id="SSF56204">
    <property type="entry name" value="Hect, E3 ligase catalytic domain"/>
    <property type="match status" value="1"/>
</dbReference>
<protein>
    <recommendedName>
        <fullName evidence="3">HECT domain-containing protein</fullName>
    </recommendedName>
</protein>
<dbReference type="InterPro" id="IPR035983">
    <property type="entry name" value="Hect_E3_ubiquitin_ligase"/>
</dbReference>
<evidence type="ECO:0000313" key="5">
    <source>
        <dbReference type="Proteomes" id="UP000015354"/>
    </source>
</evidence>
<evidence type="ECO:0000259" key="3">
    <source>
        <dbReference type="PROSITE" id="PS50237"/>
    </source>
</evidence>
<dbReference type="OrthoDB" id="239701at2759"/>
<feature type="domain" description="HECT" evidence="3">
    <location>
        <begin position="1"/>
        <end position="87"/>
    </location>
</feature>
<dbReference type="Proteomes" id="UP000015354">
    <property type="component" value="Unassembled WGS sequence"/>
</dbReference>
<gene>
    <name evidence="4" type="ORF">STCU_12370</name>
</gene>
<dbReference type="InterPro" id="IPR042469">
    <property type="entry name" value="HECTD3"/>
</dbReference>
<name>S9UX20_9TRYP</name>
<organism evidence="4 5">
    <name type="scientific">Strigomonas culicis</name>
    <dbReference type="NCBI Taxonomy" id="28005"/>
    <lineage>
        <taxon>Eukaryota</taxon>
        <taxon>Discoba</taxon>
        <taxon>Euglenozoa</taxon>
        <taxon>Kinetoplastea</taxon>
        <taxon>Metakinetoplastina</taxon>
        <taxon>Trypanosomatida</taxon>
        <taxon>Trypanosomatidae</taxon>
        <taxon>Strigomonadinae</taxon>
        <taxon>Strigomonas</taxon>
    </lineage>
</organism>
<keyword evidence="5" id="KW-1185">Reference proteome</keyword>
<dbReference type="GO" id="GO:0004842">
    <property type="term" value="F:ubiquitin-protein transferase activity"/>
    <property type="evidence" value="ECO:0007669"/>
    <property type="project" value="InterPro"/>
</dbReference>
<dbReference type="Gene3D" id="3.30.2410.10">
    <property type="entry name" value="Hect, E3 ligase catalytic domain"/>
    <property type="match status" value="1"/>
</dbReference>
<reference evidence="4 5" key="1">
    <citation type="journal article" date="2013" name="PLoS ONE">
        <title>Predicting the Proteins of Angomonas deanei, Strigomonas culicis and Their Respective Endosymbionts Reveals New Aspects of the Trypanosomatidae Family.</title>
        <authorList>
            <person name="Motta M.C."/>
            <person name="Martins A.C."/>
            <person name="de Souza S.S."/>
            <person name="Catta-Preta C.M."/>
            <person name="Silva R."/>
            <person name="Klein C.C."/>
            <person name="de Almeida L.G."/>
            <person name="de Lima Cunha O."/>
            <person name="Ciapina L.P."/>
            <person name="Brocchi M."/>
            <person name="Colabardini A.C."/>
            <person name="de Araujo Lima B."/>
            <person name="Machado C.R."/>
            <person name="de Almeida Soares C.M."/>
            <person name="Probst C.M."/>
            <person name="de Menezes C.B."/>
            <person name="Thompson C.E."/>
            <person name="Bartholomeu D.C."/>
            <person name="Gradia D.F."/>
            <person name="Pavoni D.P."/>
            <person name="Grisard E.C."/>
            <person name="Fantinatti-Garboggini F."/>
            <person name="Marchini F.K."/>
            <person name="Rodrigues-Luiz G.F."/>
            <person name="Wagner G."/>
            <person name="Goldman G.H."/>
            <person name="Fietto J.L."/>
            <person name="Elias M.C."/>
            <person name="Goldman M.H."/>
            <person name="Sagot M.F."/>
            <person name="Pereira M."/>
            <person name="Stoco P.H."/>
            <person name="de Mendonca-Neto R.P."/>
            <person name="Teixeira S.M."/>
            <person name="Maciel T.E."/>
            <person name="de Oliveira Mendes T.A."/>
            <person name="Urmenyi T.P."/>
            <person name="de Souza W."/>
            <person name="Schenkman S."/>
            <person name="de Vasconcelos A.T."/>
        </authorList>
    </citation>
    <scope>NUCLEOTIDE SEQUENCE [LARGE SCALE GENOMIC DNA]</scope>
</reference>
<evidence type="ECO:0000313" key="4">
    <source>
        <dbReference type="EMBL" id="EPY15055.1"/>
    </source>
</evidence>
<dbReference type="AlphaFoldDB" id="S9UX20"/>
<accession>S9UX20</accession>
<dbReference type="PANTHER" id="PTHR46654">
    <property type="entry name" value="E3 UBIQUITIN-PROTEIN LIGASE HECTD3"/>
    <property type="match status" value="1"/>
</dbReference>
<keyword evidence="1 2" id="KW-0833">Ubl conjugation pathway</keyword>
<comment type="caution">
    <text evidence="4">The sequence shown here is derived from an EMBL/GenBank/DDBJ whole genome shotgun (WGS) entry which is preliminary data.</text>
</comment>
<dbReference type="GO" id="GO:0005737">
    <property type="term" value="C:cytoplasm"/>
    <property type="evidence" value="ECO:0007669"/>
    <property type="project" value="TreeGrafter"/>
</dbReference>
<dbReference type="PANTHER" id="PTHR46654:SF1">
    <property type="entry name" value="E3 UBIQUITIN-PROTEIN LIGASE HECTD3"/>
    <property type="match status" value="1"/>
</dbReference>